<dbReference type="OMA" id="NITIHWR"/>
<reference evidence="3" key="2">
    <citation type="submission" date="2025-08" db="UniProtKB">
        <authorList>
            <consortium name="Ensembl"/>
        </authorList>
    </citation>
    <scope>IDENTIFICATION</scope>
    <source>
        <strain evidence="3">Glennie</strain>
    </source>
</reference>
<dbReference type="OrthoDB" id="2112051at2759"/>
<dbReference type="InterPro" id="IPR013783">
    <property type="entry name" value="Ig-like_fold"/>
</dbReference>
<dbReference type="InParanoid" id="F7FAX4"/>
<dbReference type="FunCoup" id="F7FAX4">
    <property type="interactions" value="19"/>
</dbReference>
<comment type="similarity">
    <text evidence="1">Belongs to the NXPE family.</text>
</comment>
<dbReference type="PANTHER" id="PTHR16165:SF3">
    <property type="entry name" value="NXPE FAMILY MEMBER 1"/>
    <property type="match status" value="1"/>
</dbReference>
<protein>
    <recommendedName>
        <fullName evidence="2">NXPE C-terminal domain-containing protein</fullName>
    </recommendedName>
</protein>
<dbReference type="Pfam" id="PF06312">
    <property type="entry name" value="Neurexophilin"/>
    <property type="match status" value="1"/>
</dbReference>
<evidence type="ECO:0000313" key="3">
    <source>
        <dbReference type="Ensembl" id="ENSOANP00000021261.2"/>
    </source>
</evidence>
<dbReference type="GeneTree" id="ENSGT00950000182866"/>
<dbReference type="Ensembl" id="ENSOANT00000021264.2">
    <property type="protein sequence ID" value="ENSOANP00000021261.2"/>
    <property type="gene ID" value="ENSOANG00000013472.2"/>
</dbReference>
<dbReference type="Proteomes" id="UP000002279">
    <property type="component" value="Chromosome 11"/>
</dbReference>
<evidence type="ECO:0000259" key="2">
    <source>
        <dbReference type="Pfam" id="PF24536"/>
    </source>
</evidence>
<evidence type="ECO:0000256" key="1">
    <source>
        <dbReference type="ARBA" id="ARBA00005431"/>
    </source>
</evidence>
<dbReference type="Pfam" id="PF24536">
    <property type="entry name" value="NXPE4_C"/>
    <property type="match status" value="1"/>
</dbReference>
<organism evidence="3 4">
    <name type="scientific">Ornithorhynchus anatinus</name>
    <name type="common">Duckbill platypus</name>
    <dbReference type="NCBI Taxonomy" id="9258"/>
    <lineage>
        <taxon>Eukaryota</taxon>
        <taxon>Metazoa</taxon>
        <taxon>Chordata</taxon>
        <taxon>Craniata</taxon>
        <taxon>Vertebrata</taxon>
        <taxon>Euteleostomi</taxon>
        <taxon>Mammalia</taxon>
        <taxon>Monotremata</taxon>
        <taxon>Ornithorhynchidae</taxon>
        <taxon>Ornithorhynchus</taxon>
    </lineage>
</organism>
<dbReference type="PANTHER" id="PTHR16165">
    <property type="entry name" value="NXPE FAMILY MEMBER"/>
    <property type="match status" value="1"/>
</dbReference>
<reference evidence="3 4" key="1">
    <citation type="journal article" date="2008" name="Nature">
        <title>Genome analysis of the platypus reveals unique signatures of evolution.</title>
        <authorList>
            <person name="Warren W.C."/>
            <person name="Hillier L.W."/>
            <person name="Marshall Graves J.A."/>
            <person name="Birney E."/>
            <person name="Ponting C.P."/>
            <person name="Grutzner F."/>
            <person name="Belov K."/>
            <person name="Miller W."/>
            <person name="Clarke L."/>
            <person name="Chinwalla A.T."/>
            <person name="Yang S.P."/>
            <person name="Heger A."/>
            <person name="Locke D.P."/>
            <person name="Miethke P."/>
            <person name="Waters P.D."/>
            <person name="Veyrunes F."/>
            <person name="Fulton L."/>
            <person name="Fulton B."/>
            <person name="Graves T."/>
            <person name="Wallis J."/>
            <person name="Puente X.S."/>
            <person name="Lopez-Otin C."/>
            <person name="Ordonez G.R."/>
            <person name="Eichler E.E."/>
            <person name="Chen L."/>
            <person name="Cheng Z."/>
            <person name="Deakin J.E."/>
            <person name="Alsop A."/>
            <person name="Thompson K."/>
            <person name="Kirby P."/>
            <person name="Papenfuss A.T."/>
            <person name="Wakefield M.J."/>
            <person name="Olender T."/>
            <person name="Lancet D."/>
            <person name="Huttley G.A."/>
            <person name="Smit A.F."/>
            <person name="Pask A."/>
            <person name="Temple-Smith P."/>
            <person name="Batzer M.A."/>
            <person name="Walker J.A."/>
            <person name="Konkel M.K."/>
            <person name="Harris R.S."/>
            <person name="Whittington C.M."/>
            <person name="Wong E.S."/>
            <person name="Gemmell N.J."/>
            <person name="Buschiazzo E."/>
            <person name="Vargas Jentzsch I.M."/>
            <person name="Merkel A."/>
            <person name="Schmitz J."/>
            <person name="Zemann A."/>
            <person name="Churakov G."/>
            <person name="Kriegs J.O."/>
            <person name="Brosius J."/>
            <person name="Murchison E.P."/>
            <person name="Sachidanandam R."/>
            <person name="Smith C."/>
            <person name="Hannon G.J."/>
            <person name="Tsend-Ayush E."/>
            <person name="McMillan D."/>
            <person name="Attenborough R."/>
            <person name="Rens W."/>
            <person name="Ferguson-Smith M."/>
            <person name="Lefevre C.M."/>
            <person name="Sharp J.A."/>
            <person name="Nicholas K.R."/>
            <person name="Ray D.A."/>
            <person name="Kube M."/>
            <person name="Reinhardt R."/>
            <person name="Pringle T.H."/>
            <person name="Taylor J."/>
            <person name="Jones R.C."/>
            <person name="Nixon B."/>
            <person name="Dacheux J.L."/>
            <person name="Niwa H."/>
            <person name="Sekita Y."/>
            <person name="Huang X."/>
            <person name="Stark A."/>
            <person name="Kheradpour P."/>
            <person name="Kellis M."/>
            <person name="Flicek P."/>
            <person name="Chen Y."/>
            <person name="Webber C."/>
            <person name="Hardison R."/>
            <person name="Nelson J."/>
            <person name="Hallsworth-Pepin K."/>
            <person name="Delehaunty K."/>
            <person name="Markovic C."/>
            <person name="Minx P."/>
            <person name="Feng Y."/>
            <person name="Kremitzki C."/>
            <person name="Mitreva M."/>
            <person name="Glasscock J."/>
            <person name="Wylie T."/>
            <person name="Wohldmann P."/>
            <person name="Thiru P."/>
            <person name="Nhan M.N."/>
            <person name="Pohl C.S."/>
            <person name="Smith S.M."/>
            <person name="Hou S."/>
            <person name="Nefedov M."/>
            <person name="de Jong P.J."/>
            <person name="Renfree M.B."/>
            <person name="Mardis E.R."/>
            <person name="Wilson R.K."/>
        </authorList>
    </citation>
    <scope>NUCLEOTIDE SEQUENCE [LARGE SCALE GENOMIC DNA]</scope>
    <source>
        <strain evidence="3 4">Glennie</strain>
    </source>
</reference>
<dbReference type="SUPFAM" id="SSF81296">
    <property type="entry name" value="E set domains"/>
    <property type="match status" value="1"/>
</dbReference>
<proteinExistence type="inferred from homology"/>
<dbReference type="AlphaFoldDB" id="F7FAX4"/>
<dbReference type="InterPro" id="IPR026845">
    <property type="entry name" value="NXPH/NXPE"/>
</dbReference>
<keyword evidence="4" id="KW-1185">Reference proteome</keyword>
<sequence>MGSSPLFFQSRDFPGGRDVGLVLSQSSREVLTLEVAVPPAASGMSAWDWGPDLLGPGSHGLGIEPYRYPSESPCPTTVKPTVTLSEVDREIEEIIGKLDQLAPDRPFTQMKATTSAQHSVATLLHPRDTFCVGEQLEIHVEARDHWGHPKEYGGDFLRARISTPHQKAGASGRVEDFHNGTYLVSFTLFWKGRVSVSLLLVHPSEGTSALWRARKRGYDKVIFTGSFLNGSSYVNTECGFALDSGAESCQYLDRREQQAFYCVKPPHVPCGALTHLKSKNKPVSYLSPQESSLLVLANMNRAIEKKFGVIEVLQCKSPSANQITAPREKCRIGQRFPFPSGFAWQDRWTPVFCHMSQFQTLDRINACLEGKLIYLLGDSTLRQWMEYLVKHVPTLKSVSLQGIGKLQPLLAVNLRRKIQVHWQRHGYPLIGSANYSAKVNTYLDQVIDGIAGERNTVVVVTLGQHFRPFPIDIFIRRAINIREAVRRLLLRSPDTKVILKTENIREMLAEPERFGHFHGYMQYLAMMDIFRDVPVGVIDAWDMTVAFGTNDVHPPEHVVGNQINMFLNYIC</sequence>
<evidence type="ECO:0000313" key="4">
    <source>
        <dbReference type="Proteomes" id="UP000002279"/>
    </source>
</evidence>
<dbReference type="HOGENOM" id="CLU_031119_0_0_1"/>
<reference evidence="3" key="3">
    <citation type="submission" date="2025-09" db="UniProtKB">
        <authorList>
            <consortium name="Ensembl"/>
        </authorList>
    </citation>
    <scope>IDENTIFICATION</scope>
    <source>
        <strain evidence="3">Glennie</strain>
    </source>
</reference>
<dbReference type="Gene3D" id="2.60.40.10">
    <property type="entry name" value="Immunoglobulins"/>
    <property type="match status" value="1"/>
</dbReference>
<dbReference type="RefSeq" id="XP_028930452.2">
    <property type="nucleotide sequence ID" value="XM_029074619.2"/>
</dbReference>
<dbReference type="InterPro" id="IPR057106">
    <property type="entry name" value="NXPE4_C"/>
</dbReference>
<feature type="domain" description="NXPE C-terminal" evidence="2">
    <location>
        <begin position="348"/>
        <end position="571"/>
    </location>
</feature>
<dbReference type="InterPro" id="IPR014756">
    <property type="entry name" value="Ig_E-set"/>
</dbReference>
<gene>
    <name evidence="3" type="primary">LOC100085134</name>
</gene>
<dbReference type="eggNOG" id="ENOG502QW5F">
    <property type="taxonomic scope" value="Eukaryota"/>
</dbReference>
<dbReference type="GeneID" id="100085134"/>
<name>F7FAX4_ORNAN</name>
<accession>F7FAX4</accession>
<dbReference type="Bgee" id="ENSOANG00000013472">
    <property type="expression patterns" value="Expressed in liver and 1 other cell type or tissue"/>
</dbReference>